<keyword evidence="3" id="KW-0808">Transferase</keyword>
<dbReference type="SUPFAM" id="SSF53335">
    <property type="entry name" value="S-adenosyl-L-methionine-dependent methyltransferases"/>
    <property type="match status" value="1"/>
</dbReference>
<evidence type="ECO:0000313" key="11">
    <source>
        <dbReference type="Proteomes" id="UP000662314"/>
    </source>
</evidence>
<comment type="similarity">
    <text evidence="1">Belongs to the N(4)/N(6)-methyltransferase family. N(4) subfamily.</text>
</comment>
<comment type="catalytic activity">
    <reaction evidence="7">
        <text>a 2'-deoxycytidine in DNA + S-adenosyl-L-methionine = an N(4)-methyl-2'-deoxycytidine in DNA + S-adenosyl-L-homocysteine + H(+)</text>
        <dbReference type="Rhea" id="RHEA:16857"/>
        <dbReference type="Rhea" id="RHEA-COMP:11369"/>
        <dbReference type="Rhea" id="RHEA-COMP:13674"/>
        <dbReference type="ChEBI" id="CHEBI:15378"/>
        <dbReference type="ChEBI" id="CHEBI:57856"/>
        <dbReference type="ChEBI" id="CHEBI:59789"/>
        <dbReference type="ChEBI" id="CHEBI:85452"/>
        <dbReference type="ChEBI" id="CHEBI:137933"/>
        <dbReference type="EC" id="2.1.1.113"/>
    </reaction>
</comment>
<sequence length="317" mass="36387">MTVETQTTQNFNNFSPYYTQSKGAVYLGNSLELIKFIDDNSINLILTSPPFALTRKKEYGNESADKYIEWFLPFAYEFKRVLADNGSFVLDLGGAYLSGNPVRSIYQYELLVRLCKEVGFFLAQEFYHYNPARLPTPAEWVTIRRIRVKDSVNLVWWLSKTPNPKADNRKVLKPYSQSMKQLLKTGYKAKKRPSGHDISEKFQKDNQGAIPPNLLEIANTESNSAYLRRCKAAGIKTHPARFPQGFAEFFIKFLTDEDDIVLDPFAGSNTTGFVAETLQRRWISFEINENYAIGSRYRFSQQSDAVRGEEKKVKGEE</sequence>
<keyword evidence="11" id="KW-1185">Reference proteome</keyword>
<name>A0A8J7I672_9NOST</name>
<proteinExistence type="inferred from homology"/>
<dbReference type="GO" id="GO:0009307">
    <property type="term" value="P:DNA restriction-modification system"/>
    <property type="evidence" value="ECO:0007669"/>
    <property type="project" value="UniProtKB-KW"/>
</dbReference>
<evidence type="ECO:0000256" key="8">
    <source>
        <dbReference type="RuleBase" id="RU362026"/>
    </source>
</evidence>
<evidence type="ECO:0000256" key="2">
    <source>
        <dbReference type="ARBA" id="ARBA00022603"/>
    </source>
</evidence>
<dbReference type="Proteomes" id="UP000662314">
    <property type="component" value="Unassembled WGS sequence"/>
</dbReference>
<evidence type="ECO:0000256" key="4">
    <source>
        <dbReference type="ARBA" id="ARBA00022691"/>
    </source>
</evidence>
<evidence type="ECO:0000256" key="1">
    <source>
        <dbReference type="ARBA" id="ARBA00010203"/>
    </source>
</evidence>
<dbReference type="AlphaFoldDB" id="A0A8J7I672"/>
<dbReference type="PROSITE" id="PS00093">
    <property type="entry name" value="N4_MTASE"/>
    <property type="match status" value="1"/>
</dbReference>
<dbReference type="EC" id="2.1.1.-" evidence="8"/>
<evidence type="ECO:0000259" key="9">
    <source>
        <dbReference type="Pfam" id="PF01555"/>
    </source>
</evidence>
<dbReference type="InterPro" id="IPR002941">
    <property type="entry name" value="DNA_methylase_N4/N6"/>
</dbReference>
<dbReference type="GO" id="GO:0032259">
    <property type="term" value="P:methylation"/>
    <property type="evidence" value="ECO:0007669"/>
    <property type="project" value="UniProtKB-KW"/>
</dbReference>
<evidence type="ECO:0000256" key="5">
    <source>
        <dbReference type="ARBA" id="ARBA00022747"/>
    </source>
</evidence>
<keyword evidence="5" id="KW-0680">Restriction system</keyword>
<evidence type="ECO:0000313" key="10">
    <source>
        <dbReference type="EMBL" id="MBH8574658.1"/>
    </source>
</evidence>
<dbReference type="InterPro" id="IPR001091">
    <property type="entry name" value="RM_Methyltransferase"/>
</dbReference>
<keyword evidence="4" id="KW-0949">S-adenosyl-L-methionine</keyword>
<reference evidence="10 11" key="1">
    <citation type="journal article" date="2021" name="Int. J. Syst. Evol. Microbiol.">
        <title>Amazonocrinis nigriterrae gen. nov., sp. nov., Atlanticothrix silvestris gen. nov., sp. nov. and Dendronalium phyllosphericum gen. nov., sp. nov., nostocacean cyanobacteria from Brazilian environments.</title>
        <authorList>
            <person name="Alvarenga D.O."/>
            <person name="Andreote A.P.D."/>
            <person name="Branco L.H.Z."/>
            <person name="Delbaje E."/>
            <person name="Cruz R.B."/>
            <person name="Varani A.M."/>
            <person name="Fiore M.F."/>
        </authorList>
    </citation>
    <scope>NUCLEOTIDE SEQUENCE [LARGE SCALE GENOMIC DNA]</scope>
    <source>
        <strain evidence="10 11">CENA369</strain>
    </source>
</reference>
<keyword evidence="6" id="KW-0238">DNA-binding</keyword>
<organism evidence="10 11">
    <name type="scientific">Dendronalium phyllosphericum CENA369</name>
    <dbReference type="NCBI Taxonomy" id="1725256"/>
    <lineage>
        <taxon>Bacteria</taxon>
        <taxon>Bacillati</taxon>
        <taxon>Cyanobacteriota</taxon>
        <taxon>Cyanophyceae</taxon>
        <taxon>Nostocales</taxon>
        <taxon>Nostocaceae</taxon>
        <taxon>Dendronalium</taxon>
        <taxon>Dendronalium phyllosphericum</taxon>
    </lineage>
</organism>
<comment type="caution">
    <text evidence="10">The sequence shown here is derived from an EMBL/GenBank/DDBJ whole genome shotgun (WGS) entry which is preliminary data.</text>
</comment>
<evidence type="ECO:0000256" key="3">
    <source>
        <dbReference type="ARBA" id="ARBA00022679"/>
    </source>
</evidence>
<dbReference type="GO" id="GO:0008170">
    <property type="term" value="F:N-methyltransferase activity"/>
    <property type="evidence" value="ECO:0007669"/>
    <property type="project" value="InterPro"/>
</dbReference>
<accession>A0A8J7I672</accession>
<dbReference type="EMBL" id="JAECZA010000080">
    <property type="protein sequence ID" value="MBH8574658.1"/>
    <property type="molecule type" value="Genomic_DNA"/>
</dbReference>
<evidence type="ECO:0000256" key="7">
    <source>
        <dbReference type="ARBA" id="ARBA00049120"/>
    </source>
</evidence>
<gene>
    <name evidence="10" type="ORF">I8752_16825</name>
</gene>
<dbReference type="InterPro" id="IPR017985">
    <property type="entry name" value="MeTrfase_CN4_CS"/>
</dbReference>
<feature type="domain" description="DNA methylase N-4/N-6" evidence="9">
    <location>
        <begin position="42"/>
        <end position="292"/>
    </location>
</feature>
<dbReference type="GO" id="GO:0015667">
    <property type="term" value="F:site-specific DNA-methyltransferase (cytosine-N4-specific) activity"/>
    <property type="evidence" value="ECO:0007669"/>
    <property type="project" value="UniProtKB-EC"/>
</dbReference>
<dbReference type="Pfam" id="PF01555">
    <property type="entry name" value="N6_N4_Mtase"/>
    <property type="match status" value="1"/>
</dbReference>
<dbReference type="RefSeq" id="WP_214433454.1">
    <property type="nucleotide sequence ID" value="NZ_CAWPUQ010000318.1"/>
</dbReference>
<evidence type="ECO:0000256" key="6">
    <source>
        <dbReference type="ARBA" id="ARBA00023125"/>
    </source>
</evidence>
<dbReference type="GO" id="GO:0003677">
    <property type="term" value="F:DNA binding"/>
    <property type="evidence" value="ECO:0007669"/>
    <property type="project" value="UniProtKB-KW"/>
</dbReference>
<dbReference type="InterPro" id="IPR029063">
    <property type="entry name" value="SAM-dependent_MTases_sf"/>
</dbReference>
<keyword evidence="2" id="KW-0489">Methyltransferase</keyword>
<dbReference type="Gene3D" id="3.40.50.150">
    <property type="entry name" value="Vaccinia Virus protein VP39"/>
    <property type="match status" value="2"/>
</dbReference>
<protein>
    <recommendedName>
        <fullName evidence="8">Methyltransferase</fullName>
        <ecNumber evidence="8">2.1.1.-</ecNumber>
    </recommendedName>
</protein>
<dbReference type="PRINTS" id="PR00508">
    <property type="entry name" value="S21N4MTFRASE"/>
</dbReference>